<feature type="region of interest" description="Disordered" evidence="1">
    <location>
        <begin position="95"/>
        <end position="234"/>
    </location>
</feature>
<evidence type="ECO:0000313" key="3">
    <source>
        <dbReference type="Proteomes" id="UP000886653"/>
    </source>
</evidence>
<evidence type="ECO:0000256" key="1">
    <source>
        <dbReference type="SAM" id="MobiDB-lite"/>
    </source>
</evidence>
<gene>
    <name evidence="2" type="ORF">CROQUDRAFT_674248</name>
</gene>
<comment type="caution">
    <text evidence="2">The sequence shown here is derived from an EMBL/GenBank/DDBJ whole genome shotgun (WGS) entry which is preliminary data.</text>
</comment>
<evidence type="ECO:0000313" key="2">
    <source>
        <dbReference type="EMBL" id="KAG0141202.1"/>
    </source>
</evidence>
<keyword evidence="3" id="KW-1185">Reference proteome</keyword>
<feature type="compositionally biased region" description="Polar residues" evidence="1">
    <location>
        <begin position="142"/>
        <end position="151"/>
    </location>
</feature>
<feature type="compositionally biased region" description="Acidic residues" evidence="1">
    <location>
        <begin position="164"/>
        <end position="226"/>
    </location>
</feature>
<accession>A0A9P6T6N8</accession>
<proteinExistence type="predicted"/>
<dbReference type="OrthoDB" id="2507352at2759"/>
<dbReference type="Proteomes" id="UP000886653">
    <property type="component" value="Unassembled WGS sequence"/>
</dbReference>
<organism evidence="2 3">
    <name type="scientific">Cronartium quercuum f. sp. fusiforme G11</name>
    <dbReference type="NCBI Taxonomy" id="708437"/>
    <lineage>
        <taxon>Eukaryota</taxon>
        <taxon>Fungi</taxon>
        <taxon>Dikarya</taxon>
        <taxon>Basidiomycota</taxon>
        <taxon>Pucciniomycotina</taxon>
        <taxon>Pucciniomycetes</taxon>
        <taxon>Pucciniales</taxon>
        <taxon>Coleosporiaceae</taxon>
        <taxon>Cronartium</taxon>
    </lineage>
</organism>
<sequence>MDHSLLPSPPPKPDFANRIKIKHQYSELKSRFYELKNRAGFYKNELVEKEAKENKLRSECDLILDQIELIRTRLHAPPIDAQYLEEEPELKRIKRYQTHDPSLPFLFDSDGGDDEVTEEEADGYGEKDEESEEERTDMETASVGSRGTQASVPIPARPLLGTDPDADAEEDADGDEDADADADADADVDAEGEGEEEEDEEEDEDEDGEGEVDDDDDDDDGEEEPPEPTHPYQT</sequence>
<feature type="compositionally biased region" description="Acidic residues" evidence="1">
    <location>
        <begin position="110"/>
        <end position="136"/>
    </location>
</feature>
<dbReference type="EMBL" id="MU167397">
    <property type="protein sequence ID" value="KAG0141202.1"/>
    <property type="molecule type" value="Genomic_DNA"/>
</dbReference>
<reference evidence="2" key="1">
    <citation type="submission" date="2013-11" db="EMBL/GenBank/DDBJ databases">
        <title>Genome sequence of the fusiform rust pathogen reveals effectors for host alternation and coevolution with pine.</title>
        <authorList>
            <consortium name="DOE Joint Genome Institute"/>
            <person name="Smith K."/>
            <person name="Pendleton A."/>
            <person name="Kubisiak T."/>
            <person name="Anderson C."/>
            <person name="Salamov A."/>
            <person name="Aerts A."/>
            <person name="Riley R."/>
            <person name="Clum A."/>
            <person name="Lindquist E."/>
            <person name="Ence D."/>
            <person name="Campbell M."/>
            <person name="Kronenberg Z."/>
            <person name="Feau N."/>
            <person name="Dhillon B."/>
            <person name="Hamelin R."/>
            <person name="Burleigh J."/>
            <person name="Smith J."/>
            <person name="Yandell M."/>
            <person name="Nelson C."/>
            <person name="Grigoriev I."/>
            <person name="Davis J."/>
        </authorList>
    </citation>
    <scope>NUCLEOTIDE SEQUENCE</scope>
    <source>
        <strain evidence="2">G11</strain>
    </source>
</reference>
<name>A0A9P6T6N8_9BASI</name>
<protein>
    <submittedName>
        <fullName evidence="2">Uncharacterized protein</fullName>
    </submittedName>
</protein>
<dbReference type="AlphaFoldDB" id="A0A9P6T6N8"/>